<dbReference type="Proteomes" id="UP001301769">
    <property type="component" value="Unassembled WGS sequence"/>
</dbReference>
<reference evidence="3" key="2">
    <citation type="submission" date="2023-05" db="EMBL/GenBank/DDBJ databases">
        <authorList>
            <consortium name="Lawrence Berkeley National Laboratory"/>
            <person name="Steindorff A."/>
            <person name="Hensen N."/>
            <person name="Bonometti L."/>
            <person name="Westerberg I."/>
            <person name="Brannstrom I.O."/>
            <person name="Guillou S."/>
            <person name="Cros-Aarteil S."/>
            <person name="Calhoun S."/>
            <person name="Haridas S."/>
            <person name="Kuo A."/>
            <person name="Mondo S."/>
            <person name="Pangilinan J."/>
            <person name="Riley R."/>
            <person name="Labutti K."/>
            <person name="Andreopoulos B."/>
            <person name="Lipzen A."/>
            <person name="Chen C."/>
            <person name="Yanf M."/>
            <person name="Daum C."/>
            <person name="Ng V."/>
            <person name="Clum A."/>
            <person name="Ohm R."/>
            <person name="Martin F."/>
            <person name="Silar P."/>
            <person name="Natvig D."/>
            <person name="Lalanne C."/>
            <person name="Gautier V."/>
            <person name="Ament-Velasquez S.L."/>
            <person name="Kruys A."/>
            <person name="Hutchinson M.I."/>
            <person name="Powell A.J."/>
            <person name="Barry K."/>
            <person name="Miller A.N."/>
            <person name="Grigoriev I.V."/>
            <person name="Debuchy R."/>
            <person name="Gladieux P."/>
            <person name="Thoren M.H."/>
            <person name="Johannesson H."/>
        </authorList>
    </citation>
    <scope>NUCLEOTIDE SEQUENCE</scope>
    <source>
        <strain evidence="3">PSN293</strain>
    </source>
</reference>
<comment type="caution">
    <text evidence="3">The sequence shown here is derived from an EMBL/GenBank/DDBJ whole genome shotgun (WGS) entry which is preliminary data.</text>
</comment>
<proteinExistence type="predicted"/>
<dbReference type="PANTHER" id="PTHR30383">
    <property type="entry name" value="THIOESTERASE 1/PROTEASE 1/LYSOPHOSPHOLIPASE L1"/>
    <property type="match status" value="1"/>
</dbReference>
<evidence type="ECO:0000259" key="2">
    <source>
        <dbReference type="Pfam" id="PF13472"/>
    </source>
</evidence>
<dbReference type="InterPro" id="IPR036514">
    <property type="entry name" value="SGNH_hydro_sf"/>
</dbReference>
<dbReference type="CDD" id="cd01833">
    <property type="entry name" value="XynB_like"/>
    <property type="match status" value="1"/>
</dbReference>
<dbReference type="EMBL" id="MU858105">
    <property type="protein sequence ID" value="KAK4213698.1"/>
    <property type="molecule type" value="Genomic_DNA"/>
</dbReference>
<evidence type="ECO:0000256" key="1">
    <source>
        <dbReference type="SAM" id="SignalP"/>
    </source>
</evidence>
<dbReference type="InterPro" id="IPR013830">
    <property type="entry name" value="SGNH_hydro"/>
</dbReference>
<dbReference type="SUPFAM" id="SSF52266">
    <property type="entry name" value="SGNH hydrolase"/>
    <property type="match status" value="1"/>
</dbReference>
<keyword evidence="1" id="KW-0732">Signal</keyword>
<organism evidence="3 4">
    <name type="scientific">Rhypophila decipiens</name>
    <dbReference type="NCBI Taxonomy" id="261697"/>
    <lineage>
        <taxon>Eukaryota</taxon>
        <taxon>Fungi</taxon>
        <taxon>Dikarya</taxon>
        <taxon>Ascomycota</taxon>
        <taxon>Pezizomycotina</taxon>
        <taxon>Sordariomycetes</taxon>
        <taxon>Sordariomycetidae</taxon>
        <taxon>Sordariales</taxon>
        <taxon>Naviculisporaceae</taxon>
        <taxon>Rhypophila</taxon>
    </lineage>
</organism>
<dbReference type="Gene3D" id="3.40.50.1110">
    <property type="entry name" value="SGNH hydrolase"/>
    <property type="match status" value="1"/>
</dbReference>
<name>A0AAN7B7G9_9PEZI</name>
<gene>
    <name evidence="3" type="ORF">QBC37DRAFT_169740</name>
</gene>
<feature type="domain" description="SGNH hydrolase-type esterase" evidence="2">
    <location>
        <begin position="52"/>
        <end position="231"/>
    </location>
</feature>
<keyword evidence="4" id="KW-1185">Reference proteome</keyword>
<protein>
    <submittedName>
        <fullName evidence="3">Family 3 putative carbohydrate esterase</fullName>
    </submittedName>
</protein>
<dbReference type="InterPro" id="IPR051532">
    <property type="entry name" value="Ester_Hydrolysis_Enzymes"/>
</dbReference>
<evidence type="ECO:0000313" key="3">
    <source>
        <dbReference type="EMBL" id="KAK4213698.1"/>
    </source>
</evidence>
<feature type="signal peptide" evidence="1">
    <location>
        <begin position="1"/>
        <end position="20"/>
    </location>
</feature>
<dbReference type="GO" id="GO:0004622">
    <property type="term" value="F:phosphatidylcholine lysophospholipase activity"/>
    <property type="evidence" value="ECO:0007669"/>
    <property type="project" value="TreeGrafter"/>
</dbReference>
<sequence length="267" mass="28582">MLSGLSAILLAFSMPLTGRGVAIRNPAVEPRQQTPVVAQGIAGNIPLRILPLGASITFGVQSSDGNGYRALLRKALVDGGNPVNMVGNEQGGTMRDNENEGWPGLRIGQVKDKAAVSIGKWKPNLVLINLGTNDATQDFKVSAAGDRMNELLDLIWKDSPVATVVLSTLLPNQVATTQTNVDKINVMYRALVTKLRGQGKRIVLAEMTGTDGPKFMNDFADDTHPNDQGYRKMSKIWFEAIVAAGKAGLIQRPQRVVGLSIPDNGDA</sequence>
<feature type="chain" id="PRO_5042845818" evidence="1">
    <location>
        <begin position="21"/>
        <end position="267"/>
    </location>
</feature>
<dbReference type="Pfam" id="PF13472">
    <property type="entry name" value="Lipase_GDSL_2"/>
    <property type="match status" value="1"/>
</dbReference>
<dbReference type="PANTHER" id="PTHR30383:SF31">
    <property type="entry name" value="SGNH HYDROLASE-TYPE ESTERASE DOMAIN-CONTAINING PROTEIN-RELATED"/>
    <property type="match status" value="1"/>
</dbReference>
<reference evidence="3" key="1">
    <citation type="journal article" date="2023" name="Mol. Phylogenet. Evol.">
        <title>Genome-scale phylogeny and comparative genomics of the fungal order Sordariales.</title>
        <authorList>
            <person name="Hensen N."/>
            <person name="Bonometti L."/>
            <person name="Westerberg I."/>
            <person name="Brannstrom I.O."/>
            <person name="Guillou S."/>
            <person name="Cros-Aarteil S."/>
            <person name="Calhoun S."/>
            <person name="Haridas S."/>
            <person name="Kuo A."/>
            <person name="Mondo S."/>
            <person name="Pangilinan J."/>
            <person name="Riley R."/>
            <person name="LaButti K."/>
            <person name="Andreopoulos B."/>
            <person name="Lipzen A."/>
            <person name="Chen C."/>
            <person name="Yan M."/>
            <person name="Daum C."/>
            <person name="Ng V."/>
            <person name="Clum A."/>
            <person name="Steindorff A."/>
            <person name="Ohm R.A."/>
            <person name="Martin F."/>
            <person name="Silar P."/>
            <person name="Natvig D.O."/>
            <person name="Lalanne C."/>
            <person name="Gautier V."/>
            <person name="Ament-Velasquez S.L."/>
            <person name="Kruys A."/>
            <person name="Hutchinson M.I."/>
            <person name="Powell A.J."/>
            <person name="Barry K."/>
            <person name="Miller A.N."/>
            <person name="Grigoriev I.V."/>
            <person name="Debuchy R."/>
            <person name="Gladieux P."/>
            <person name="Hiltunen Thoren M."/>
            <person name="Johannesson H."/>
        </authorList>
    </citation>
    <scope>NUCLEOTIDE SEQUENCE</scope>
    <source>
        <strain evidence="3">PSN293</strain>
    </source>
</reference>
<dbReference type="AlphaFoldDB" id="A0AAN7B7G9"/>
<accession>A0AAN7B7G9</accession>
<evidence type="ECO:0000313" key="4">
    <source>
        <dbReference type="Proteomes" id="UP001301769"/>
    </source>
</evidence>